<evidence type="ECO:0000313" key="1">
    <source>
        <dbReference type="EMBL" id="MSU01320.1"/>
    </source>
</evidence>
<name>A0A6N7XZU3_9FIRM</name>
<organism evidence="1 2">
    <name type="scientific">Tissierella pigra</name>
    <dbReference type="NCBI Taxonomy" id="2607614"/>
    <lineage>
        <taxon>Bacteria</taxon>
        <taxon>Bacillati</taxon>
        <taxon>Bacillota</taxon>
        <taxon>Tissierellia</taxon>
        <taxon>Tissierellales</taxon>
        <taxon>Tissierellaceae</taxon>
        <taxon>Tissierella</taxon>
    </lineage>
</organism>
<dbReference type="Pfam" id="PF09580">
    <property type="entry name" value="Spore_YhcN_YlaJ"/>
    <property type="match status" value="1"/>
</dbReference>
<dbReference type="InterPro" id="IPR019076">
    <property type="entry name" value="Spore_lipoprot_YhcN/YlaJ-like"/>
</dbReference>
<gene>
    <name evidence="1" type="ORF">FYJ83_07560</name>
</gene>
<sequence length="160" mass="18364">MKDYNKRRDRLKRYLLFILTVVVAFQVGCKDVVRKEIVEVEEPEHSSIEVAVEDKLIIDRSEDLSDYVVELFGVDDAATIIFNDVALVSVIMAYDTELTDDTKEMINNLVLEKDQEISQVVISNDEKTFFQIVEIMGDLMNGSSYDKYVGQISKLVEKNK</sequence>
<keyword evidence="2" id="KW-1185">Reference proteome</keyword>
<proteinExistence type="predicted"/>
<comment type="caution">
    <text evidence="1">The sequence shown here is derived from an EMBL/GenBank/DDBJ whole genome shotgun (WGS) entry which is preliminary data.</text>
</comment>
<dbReference type="Proteomes" id="UP000469523">
    <property type="component" value="Unassembled WGS sequence"/>
</dbReference>
<reference evidence="1 2" key="1">
    <citation type="submission" date="2019-09" db="EMBL/GenBank/DDBJ databases">
        <title>In-depth cultivation of the pig gut microbiome towards novel bacterial diversity and tailored functional studies.</title>
        <authorList>
            <person name="Wylensek D."/>
            <person name="Hitch T.C.A."/>
            <person name="Clavel T."/>
        </authorList>
    </citation>
    <scope>NUCLEOTIDE SEQUENCE [LARGE SCALE GENOMIC DNA]</scope>
    <source>
        <strain evidence="1 2">WCA3-693-APC-4?</strain>
    </source>
</reference>
<evidence type="ECO:0000313" key="2">
    <source>
        <dbReference type="Proteomes" id="UP000469523"/>
    </source>
</evidence>
<dbReference type="AlphaFoldDB" id="A0A6N7XZU3"/>
<accession>A0A6N7XZU3</accession>
<protein>
    <submittedName>
        <fullName evidence="1">Uncharacterized protein</fullName>
    </submittedName>
</protein>
<dbReference type="EMBL" id="VUNQ01000013">
    <property type="protein sequence ID" value="MSU01320.1"/>
    <property type="molecule type" value="Genomic_DNA"/>
</dbReference>